<name>A0ABQ8F1H8_9FUNG</name>
<keyword evidence="5" id="KW-1185">Reference proteome</keyword>
<comment type="caution">
    <text evidence="4">The sequence shown here is derived from an EMBL/GenBank/DDBJ whole genome shotgun (WGS) entry which is preliminary data.</text>
</comment>
<proteinExistence type="predicted"/>
<keyword evidence="1" id="KW-0175">Coiled coil</keyword>
<feature type="compositionally biased region" description="Polar residues" evidence="2">
    <location>
        <begin position="48"/>
        <end position="57"/>
    </location>
</feature>
<evidence type="ECO:0000256" key="1">
    <source>
        <dbReference type="SAM" id="Coils"/>
    </source>
</evidence>
<feature type="coiled-coil region" evidence="1">
    <location>
        <begin position="117"/>
        <end position="144"/>
    </location>
</feature>
<keyword evidence="3" id="KW-0732">Signal</keyword>
<evidence type="ECO:0008006" key="6">
    <source>
        <dbReference type="Google" id="ProtNLM"/>
    </source>
</evidence>
<sequence length="175" mass="19796">MKLAIASTTILFAMMAAQAAVLSVAPATDVSLVKRAPNGGDDVGQSDMPGQSSSDQAPQIPFTEIEQAKMQGLYIYVRGRVANLKRSINTKQVEISRCKVFISRLEQECERKTSYACRNSNANIAKLKKELIELEEQLEAIMKKYQKYKPVLRDLVEATHKYTYNYLREKYLKPQ</sequence>
<feature type="region of interest" description="Disordered" evidence="2">
    <location>
        <begin position="35"/>
        <end position="58"/>
    </location>
</feature>
<evidence type="ECO:0000256" key="3">
    <source>
        <dbReference type="SAM" id="SignalP"/>
    </source>
</evidence>
<dbReference type="EMBL" id="JAFCIX010000493">
    <property type="protein sequence ID" value="KAH6588799.1"/>
    <property type="molecule type" value="Genomic_DNA"/>
</dbReference>
<evidence type="ECO:0000313" key="5">
    <source>
        <dbReference type="Proteomes" id="UP001648503"/>
    </source>
</evidence>
<feature type="signal peptide" evidence="3">
    <location>
        <begin position="1"/>
        <end position="19"/>
    </location>
</feature>
<gene>
    <name evidence="4" type="ORF">BASA50_010505</name>
</gene>
<accession>A0ABQ8F1H8</accession>
<evidence type="ECO:0000256" key="2">
    <source>
        <dbReference type="SAM" id="MobiDB-lite"/>
    </source>
</evidence>
<organism evidence="4 5">
    <name type="scientific">Batrachochytrium salamandrivorans</name>
    <dbReference type="NCBI Taxonomy" id="1357716"/>
    <lineage>
        <taxon>Eukaryota</taxon>
        <taxon>Fungi</taxon>
        <taxon>Fungi incertae sedis</taxon>
        <taxon>Chytridiomycota</taxon>
        <taxon>Chytridiomycota incertae sedis</taxon>
        <taxon>Chytridiomycetes</taxon>
        <taxon>Rhizophydiales</taxon>
        <taxon>Rhizophydiales incertae sedis</taxon>
        <taxon>Batrachochytrium</taxon>
    </lineage>
</organism>
<evidence type="ECO:0000313" key="4">
    <source>
        <dbReference type="EMBL" id="KAH6588799.1"/>
    </source>
</evidence>
<feature type="chain" id="PRO_5046221756" description="Biogenesis of lysosome-related organelles complex 1 subunit KXD1" evidence="3">
    <location>
        <begin position="20"/>
        <end position="175"/>
    </location>
</feature>
<reference evidence="4 5" key="1">
    <citation type="submission" date="2021-02" db="EMBL/GenBank/DDBJ databases">
        <title>Variation within the Batrachochytrium salamandrivorans European outbreak.</title>
        <authorList>
            <person name="Kelly M."/>
            <person name="Pasmans F."/>
            <person name="Shea T.P."/>
            <person name="Munoz J.F."/>
            <person name="Carranza S."/>
            <person name="Cuomo C.A."/>
            <person name="Martel A."/>
        </authorList>
    </citation>
    <scope>NUCLEOTIDE SEQUENCE [LARGE SCALE GENOMIC DNA]</scope>
    <source>
        <strain evidence="4 5">AMFP18/2</strain>
    </source>
</reference>
<dbReference type="Proteomes" id="UP001648503">
    <property type="component" value="Unassembled WGS sequence"/>
</dbReference>
<protein>
    <recommendedName>
        <fullName evidence="6">Biogenesis of lysosome-related organelles complex 1 subunit KXD1</fullName>
    </recommendedName>
</protein>